<comment type="caution">
    <text evidence="1">The sequence shown here is derived from an EMBL/GenBank/DDBJ whole genome shotgun (WGS) entry which is preliminary data.</text>
</comment>
<accession>A0A9P7BD38</accession>
<keyword evidence="2" id="KW-1185">Reference proteome</keyword>
<evidence type="ECO:0000313" key="2">
    <source>
        <dbReference type="Proteomes" id="UP000697127"/>
    </source>
</evidence>
<gene>
    <name evidence="1" type="ORF">C6P40_003991</name>
</gene>
<proteinExistence type="predicted"/>
<feature type="non-terminal residue" evidence="1">
    <location>
        <position position="1"/>
    </location>
</feature>
<dbReference type="AlphaFoldDB" id="A0A9P7BD38"/>
<name>A0A9P7BD38_9ASCO</name>
<reference evidence="1" key="1">
    <citation type="submission" date="2020-11" db="EMBL/GenBank/DDBJ databases">
        <title>Kefir isolates.</title>
        <authorList>
            <person name="Marcisauskas S."/>
            <person name="Kim Y."/>
            <person name="Blasche S."/>
        </authorList>
    </citation>
    <scope>NUCLEOTIDE SEQUENCE</scope>
    <source>
        <strain evidence="1">Olga-1</strain>
    </source>
</reference>
<organism evidence="1 2">
    <name type="scientific">Pichia californica</name>
    <dbReference type="NCBI Taxonomy" id="460514"/>
    <lineage>
        <taxon>Eukaryota</taxon>
        <taxon>Fungi</taxon>
        <taxon>Dikarya</taxon>
        <taxon>Ascomycota</taxon>
        <taxon>Saccharomycotina</taxon>
        <taxon>Pichiomycetes</taxon>
        <taxon>Pichiales</taxon>
        <taxon>Pichiaceae</taxon>
        <taxon>Pichia</taxon>
    </lineage>
</organism>
<sequence length="57" mass="6525">LGISLGVGYIEDQETINETRSICESRKYTTVKIPEFIPYEETNVNDLVTFESLLKID</sequence>
<evidence type="ECO:0000313" key="1">
    <source>
        <dbReference type="EMBL" id="KAG0686476.1"/>
    </source>
</evidence>
<dbReference type="EMBL" id="PUHW01000491">
    <property type="protein sequence ID" value="KAG0686476.1"/>
    <property type="molecule type" value="Genomic_DNA"/>
</dbReference>
<dbReference type="Proteomes" id="UP000697127">
    <property type="component" value="Unassembled WGS sequence"/>
</dbReference>
<protein>
    <submittedName>
        <fullName evidence="1">Uncharacterized protein</fullName>
    </submittedName>
</protein>